<dbReference type="Proteomes" id="UP000468388">
    <property type="component" value="Unassembled WGS sequence"/>
</dbReference>
<dbReference type="Gene3D" id="3.40.50.12370">
    <property type="match status" value="1"/>
</dbReference>
<proteinExistence type="predicted"/>
<evidence type="ECO:0008006" key="3">
    <source>
        <dbReference type="Google" id="ProtNLM"/>
    </source>
</evidence>
<comment type="caution">
    <text evidence="1">The sequence shown here is derived from an EMBL/GenBank/DDBJ whole genome shotgun (WGS) entry which is preliminary data.</text>
</comment>
<evidence type="ECO:0000313" key="1">
    <source>
        <dbReference type="EMBL" id="MVT44790.1"/>
    </source>
</evidence>
<accession>A0A6N8JHV4</accession>
<protein>
    <recommendedName>
        <fullName evidence="3">Universal stress protein</fullName>
    </recommendedName>
</protein>
<sequence>MKKIVVIIDALNFKEELLDAYQHIASVLNGTLTIVFLEDENGPALMVPNLTEGIPSYKYEIVLKAAREKERVINEHTALLEQGCEKRNMRFSFHKDKGVPVEEAIEESRFADLMLISRDISFSMLYDSNPPGFLKNVLTDAQCPVLVLPDMPTDVKEAVLAYNGTFSSMFAIRQFVQLFHDLEGMKITVAYVIENDETTIPHKQQLKEYLDGYFDNIEYRVLEGAPDEAFLNLLRDKKDCVVTFGAYGRSRFSRFFKRSSADNILRKIDAPVFITHP</sequence>
<reference evidence="1 2" key="1">
    <citation type="submission" date="2019-12" db="EMBL/GenBank/DDBJ databases">
        <title>The draft genomic sequence of strain Chitinophaga oryziterrae JCM 16595.</title>
        <authorList>
            <person name="Zhang X."/>
        </authorList>
    </citation>
    <scope>NUCLEOTIDE SEQUENCE [LARGE SCALE GENOMIC DNA]</scope>
    <source>
        <strain evidence="1 2">JCM 16595</strain>
    </source>
</reference>
<name>A0A6N8JHV4_9BACT</name>
<dbReference type="RefSeq" id="WP_157303580.1">
    <property type="nucleotide sequence ID" value="NZ_BAAAZB010000005.1"/>
</dbReference>
<gene>
    <name evidence="1" type="ORF">GO495_29625</name>
</gene>
<dbReference type="SUPFAM" id="SSF52402">
    <property type="entry name" value="Adenine nucleotide alpha hydrolases-like"/>
    <property type="match status" value="2"/>
</dbReference>
<keyword evidence="2" id="KW-1185">Reference proteome</keyword>
<dbReference type="AlphaFoldDB" id="A0A6N8JHV4"/>
<dbReference type="OrthoDB" id="662548at2"/>
<organism evidence="1 2">
    <name type="scientific">Chitinophaga oryziterrae</name>
    <dbReference type="NCBI Taxonomy" id="1031224"/>
    <lineage>
        <taxon>Bacteria</taxon>
        <taxon>Pseudomonadati</taxon>
        <taxon>Bacteroidota</taxon>
        <taxon>Chitinophagia</taxon>
        <taxon>Chitinophagales</taxon>
        <taxon>Chitinophagaceae</taxon>
        <taxon>Chitinophaga</taxon>
    </lineage>
</organism>
<dbReference type="CDD" id="cd00293">
    <property type="entry name" value="USP-like"/>
    <property type="match status" value="1"/>
</dbReference>
<dbReference type="EMBL" id="WRXO01000013">
    <property type="protein sequence ID" value="MVT44790.1"/>
    <property type="molecule type" value="Genomic_DNA"/>
</dbReference>
<evidence type="ECO:0000313" key="2">
    <source>
        <dbReference type="Proteomes" id="UP000468388"/>
    </source>
</evidence>